<dbReference type="EMBL" id="KE647147">
    <property type="protein sequence ID" value="EQB61365.1"/>
    <property type="molecule type" value="Genomic_DNA"/>
</dbReference>
<evidence type="ECO:0000313" key="2">
    <source>
        <dbReference type="EMBL" id="EQB61365.1"/>
    </source>
</evidence>
<organism evidence="2 3">
    <name type="scientific">Vairimorpha apis BRL 01</name>
    <dbReference type="NCBI Taxonomy" id="1037528"/>
    <lineage>
        <taxon>Eukaryota</taxon>
        <taxon>Fungi</taxon>
        <taxon>Fungi incertae sedis</taxon>
        <taxon>Microsporidia</taxon>
        <taxon>Nosematidae</taxon>
        <taxon>Vairimorpha</taxon>
    </lineage>
</organism>
<name>T0MK26_9MICR</name>
<keyword evidence="3" id="KW-1185">Reference proteome</keyword>
<dbReference type="Proteomes" id="UP000053780">
    <property type="component" value="Unassembled WGS sequence"/>
</dbReference>
<gene>
    <name evidence="2" type="ORF">NAPIS_ORF01064</name>
</gene>
<keyword evidence="1" id="KW-0732">Signal</keyword>
<proteinExistence type="predicted"/>
<evidence type="ECO:0000313" key="3">
    <source>
        <dbReference type="Proteomes" id="UP000053780"/>
    </source>
</evidence>
<dbReference type="HOGENOM" id="CLU_1111668_0_0_1"/>
<feature type="signal peptide" evidence="1">
    <location>
        <begin position="1"/>
        <end position="16"/>
    </location>
</feature>
<accession>T0MK26</accession>
<sequence>MNAYLLLLFLFKSHLSINSNSFTSINEIEFKDKDNQHISSSNILGIQSKSFDYINFQSDILNISEKNKDTEPITFLKKLKKRTCNFFYLKKSLSKNRHNTKNDQNESFVKKSFNKKNVLNDQISDLYSIDRARKNDLSDIKKQVLSSNDVKKRNDNLDEKYNLVENDKLDSDSASYESIMVCNDSCKTSDIIMDYKQDEEILTDAEHTITCSCNYINCEFIKKINNLLSQDKQNDFKYRLYWMYRSDSNF</sequence>
<feature type="chain" id="PRO_5004567786" evidence="1">
    <location>
        <begin position="17"/>
        <end position="250"/>
    </location>
</feature>
<protein>
    <submittedName>
        <fullName evidence="2">Uncharacterized protein</fullName>
    </submittedName>
</protein>
<dbReference type="AlphaFoldDB" id="T0MK26"/>
<evidence type="ECO:0000256" key="1">
    <source>
        <dbReference type="SAM" id="SignalP"/>
    </source>
</evidence>
<dbReference type="VEuPathDB" id="MicrosporidiaDB:NAPIS_ORF01064"/>
<reference evidence="2 3" key="1">
    <citation type="journal article" date="2013" name="BMC Genomics">
        <title>Genome sequencing and comparative genomics of honey bee microsporidia, Nosema apis reveal novel insights into host-parasite interactions.</title>
        <authorList>
            <person name="Chen Yp."/>
            <person name="Pettis J.S."/>
            <person name="Zhao Y."/>
            <person name="Liu X."/>
            <person name="Tallon L.J."/>
            <person name="Sadzewicz L.D."/>
            <person name="Li R."/>
            <person name="Zheng H."/>
            <person name="Huang S."/>
            <person name="Zhang X."/>
            <person name="Hamilton M.C."/>
            <person name="Pernal S.F."/>
            <person name="Melathopoulos A.P."/>
            <person name="Yan X."/>
            <person name="Evans J.D."/>
        </authorList>
    </citation>
    <scope>NUCLEOTIDE SEQUENCE [LARGE SCALE GENOMIC DNA]</scope>
    <source>
        <strain evidence="2 3">BRL 01</strain>
    </source>
</reference>